<keyword evidence="1" id="KW-0812">Transmembrane</keyword>
<gene>
    <name evidence="2" type="ORF">SLEP1_g14799</name>
</gene>
<reference evidence="2 3" key="1">
    <citation type="journal article" date="2021" name="Commun. Biol.">
        <title>The genome of Shorea leprosula (Dipterocarpaceae) highlights the ecological relevance of drought in aseasonal tropical rainforests.</title>
        <authorList>
            <person name="Ng K.K.S."/>
            <person name="Kobayashi M.J."/>
            <person name="Fawcett J.A."/>
            <person name="Hatakeyama M."/>
            <person name="Paape T."/>
            <person name="Ng C.H."/>
            <person name="Ang C.C."/>
            <person name="Tnah L.H."/>
            <person name="Lee C.T."/>
            <person name="Nishiyama T."/>
            <person name="Sese J."/>
            <person name="O'Brien M.J."/>
            <person name="Copetti D."/>
            <person name="Mohd Noor M.I."/>
            <person name="Ong R.C."/>
            <person name="Putra M."/>
            <person name="Sireger I.Z."/>
            <person name="Indrioko S."/>
            <person name="Kosugi Y."/>
            <person name="Izuno A."/>
            <person name="Isagi Y."/>
            <person name="Lee S.L."/>
            <person name="Shimizu K.K."/>
        </authorList>
    </citation>
    <scope>NUCLEOTIDE SEQUENCE [LARGE SCALE GENOMIC DNA]</scope>
    <source>
        <strain evidence="2">214</strain>
    </source>
</reference>
<dbReference type="PANTHER" id="PTHR43611:SF3">
    <property type="entry name" value="FLAVIN MONONUCLEOTIDE HYDROLASE 1, CHLOROPLATIC"/>
    <property type="match status" value="1"/>
</dbReference>
<dbReference type="AlphaFoldDB" id="A0AAV5IK90"/>
<dbReference type="PANTHER" id="PTHR43611">
    <property type="entry name" value="ALPHA-D-GLUCOSE 1-PHOSPHATE PHOSPHATASE"/>
    <property type="match status" value="1"/>
</dbReference>
<keyword evidence="3" id="KW-1185">Reference proteome</keyword>
<protein>
    <submittedName>
        <fullName evidence="2">Uncharacterized protein</fullName>
    </submittedName>
</protein>
<evidence type="ECO:0000313" key="2">
    <source>
        <dbReference type="EMBL" id="GKV02346.1"/>
    </source>
</evidence>
<organism evidence="2 3">
    <name type="scientific">Rubroshorea leprosula</name>
    <dbReference type="NCBI Taxonomy" id="152421"/>
    <lineage>
        <taxon>Eukaryota</taxon>
        <taxon>Viridiplantae</taxon>
        <taxon>Streptophyta</taxon>
        <taxon>Embryophyta</taxon>
        <taxon>Tracheophyta</taxon>
        <taxon>Spermatophyta</taxon>
        <taxon>Magnoliopsida</taxon>
        <taxon>eudicotyledons</taxon>
        <taxon>Gunneridae</taxon>
        <taxon>Pentapetalae</taxon>
        <taxon>rosids</taxon>
        <taxon>malvids</taxon>
        <taxon>Malvales</taxon>
        <taxon>Dipterocarpaceae</taxon>
        <taxon>Rubroshorea</taxon>
    </lineage>
</organism>
<evidence type="ECO:0000256" key="1">
    <source>
        <dbReference type="SAM" id="Phobius"/>
    </source>
</evidence>
<dbReference type="Proteomes" id="UP001054252">
    <property type="component" value="Unassembled WGS sequence"/>
</dbReference>
<proteinExistence type="predicted"/>
<dbReference type="EMBL" id="BPVZ01000018">
    <property type="protein sequence ID" value="GKV02346.1"/>
    <property type="molecule type" value="Genomic_DNA"/>
</dbReference>
<evidence type="ECO:0000313" key="3">
    <source>
        <dbReference type="Proteomes" id="UP001054252"/>
    </source>
</evidence>
<keyword evidence="1" id="KW-0472">Membrane</keyword>
<feature type="transmembrane region" description="Helical" evidence="1">
    <location>
        <begin position="36"/>
        <end position="55"/>
    </location>
</feature>
<comment type="caution">
    <text evidence="2">The sequence shown here is derived from an EMBL/GenBank/DDBJ whole genome shotgun (WGS) entry which is preliminary data.</text>
</comment>
<sequence length="135" mass="15067">MQSSYLMAIASIARDSGVKGRLTASFGSDLNTGENLILQLWMALLLTPPAIFSLAKLSSKSSRMALNRTSSNPPNFTTDGKRKLPILLFDIMDTVVRDPFYQDVPAFFGMSLKELIECKHPTAWIEFENGMINEY</sequence>
<accession>A0AAV5IK90</accession>
<name>A0AAV5IK90_9ROSI</name>
<keyword evidence="1" id="KW-1133">Transmembrane helix</keyword>